<accession>A0AAW0REG1</accession>
<dbReference type="AlphaFoldDB" id="A0AAW0REG1"/>
<protein>
    <submittedName>
        <fullName evidence="2">Uncharacterized protein</fullName>
    </submittedName>
</protein>
<feature type="region of interest" description="Disordered" evidence="1">
    <location>
        <begin position="423"/>
        <end position="443"/>
    </location>
</feature>
<feature type="compositionally biased region" description="Basic and acidic residues" evidence="1">
    <location>
        <begin position="432"/>
        <end position="443"/>
    </location>
</feature>
<gene>
    <name evidence="2" type="ORF">PG999_001406</name>
</gene>
<comment type="caution">
    <text evidence="2">The sequence shown here is derived from an EMBL/GenBank/DDBJ whole genome shotgun (WGS) entry which is preliminary data.</text>
</comment>
<evidence type="ECO:0000256" key="1">
    <source>
        <dbReference type="SAM" id="MobiDB-lite"/>
    </source>
</evidence>
<organism evidence="2 3">
    <name type="scientific">Apiospora kogelbergensis</name>
    <dbReference type="NCBI Taxonomy" id="1337665"/>
    <lineage>
        <taxon>Eukaryota</taxon>
        <taxon>Fungi</taxon>
        <taxon>Dikarya</taxon>
        <taxon>Ascomycota</taxon>
        <taxon>Pezizomycotina</taxon>
        <taxon>Sordariomycetes</taxon>
        <taxon>Xylariomycetidae</taxon>
        <taxon>Amphisphaeriales</taxon>
        <taxon>Apiosporaceae</taxon>
        <taxon>Apiospora</taxon>
    </lineage>
</organism>
<dbReference type="EMBL" id="JAQQWP010000001">
    <property type="protein sequence ID" value="KAK8133233.1"/>
    <property type="molecule type" value="Genomic_DNA"/>
</dbReference>
<proteinExistence type="predicted"/>
<dbReference type="Proteomes" id="UP001392437">
    <property type="component" value="Unassembled WGS sequence"/>
</dbReference>
<name>A0AAW0REG1_9PEZI</name>
<sequence>MAYWNGLISLFPDQGMMQRYIIELYTVVFEFLTEIFTGWSKSSWKRFITSFDEQAFNKLFVEKRKRMKAIKHRMERHANGAHMQSNLTFQRDMSKMQNQVQTLTQMMQQLGIDVQSVLESKITRTPCHVAVDSPDRLLESPHTKLIGPEVIAADLVNADSATNDGAADNNQTAADAAHYSVRDALALLEPIAAQYNKSIQELVGLTSRALKISVDLQIKRHLEIWKSSMTSNMIWMQGPHDVSHPSQNTLTAACLVGLANNAKVPFISYFASLQSRNPRGTYLSAPEILLNMVKSLLVQLLLLQERPDTAVQVAAEDFKKLLGPVADLDAALDILGKLRGLVPQYLLCFIESVQVLEDRGDSRHTGNLRRVLQELINLGQPLEGEEVYKTVKICFTSDGHVDVLAVAAQGGFLEKIACDGDEGGDGEQLRSLWDDEARSDEVG</sequence>
<evidence type="ECO:0000313" key="2">
    <source>
        <dbReference type="EMBL" id="KAK8133233.1"/>
    </source>
</evidence>
<keyword evidence="3" id="KW-1185">Reference proteome</keyword>
<reference evidence="2 3" key="1">
    <citation type="submission" date="2023-01" db="EMBL/GenBank/DDBJ databases">
        <title>Analysis of 21 Apiospora genomes using comparative genomics revels a genus with tremendous synthesis potential of carbohydrate active enzymes and secondary metabolites.</title>
        <authorList>
            <person name="Sorensen T."/>
        </authorList>
    </citation>
    <scope>NUCLEOTIDE SEQUENCE [LARGE SCALE GENOMIC DNA]</scope>
    <source>
        <strain evidence="2 3">CBS 117206</strain>
    </source>
</reference>
<evidence type="ECO:0000313" key="3">
    <source>
        <dbReference type="Proteomes" id="UP001392437"/>
    </source>
</evidence>